<organism evidence="2 3">
    <name type="scientific">Choiromyces venosus 120613-1</name>
    <dbReference type="NCBI Taxonomy" id="1336337"/>
    <lineage>
        <taxon>Eukaryota</taxon>
        <taxon>Fungi</taxon>
        <taxon>Dikarya</taxon>
        <taxon>Ascomycota</taxon>
        <taxon>Pezizomycotina</taxon>
        <taxon>Pezizomycetes</taxon>
        <taxon>Pezizales</taxon>
        <taxon>Tuberaceae</taxon>
        <taxon>Choiromyces</taxon>
    </lineage>
</organism>
<name>A0A3N4J3N6_9PEZI</name>
<dbReference type="EMBL" id="ML120463">
    <property type="protein sequence ID" value="RPA92909.1"/>
    <property type="molecule type" value="Genomic_DNA"/>
</dbReference>
<protein>
    <recommendedName>
        <fullName evidence="4">Ankyrin</fullName>
    </recommendedName>
</protein>
<evidence type="ECO:0000256" key="1">
    <source>
        <dbReference type="SAM" id="MobiDB-lite"/>
    </source>
</evidence>
<dbReference type="InterPro" id="IPR036770">
    <property type="entry name" value="Ankyrin_rpt-contain_sf"/>
</dbReference>
<dbReference type="Proteomes" id="UP000276215">
    <property type="component" value="Unassembled WGS sequence"/>
</dbReference>
<evidence type="ECO:0000313" key="2">
    <source>
        <dbReference type="EMBL" id="RPA92909.1"/>
    </source>
</evidence>
<dbReference type="Gene3D" id="1.25.40.20">
    <property type="entry name" value="Ankyrin repeat-containing domain"/>
    <property type="match status" value="1"/>
</dbReference>
<gene>
    <name evidence="2" type="ORF">L873DRAFT_125346</name>
</gene>
<accession>A0A3N4J3N6</accession>
<dbReference type="SUPFAM" id="SSF48403">
    <property type="entry name" value="Ankyrin repeat"/>
    <property type="match status" value="1"/>
</dbReference>
<proteinExistence type="predicted"/>
<evidence type="ECO:0000313" key="3">
    <source>
        <dbReference type="Proteomes" id="UP000276215"/>
    </source>
</evidence>
<keyword evidence="3" id="KW-1185">Reference proteome</keyword>
<feature type="region of interest" description="Disordered" evidence="1">
    <location>
        <begin position="49"/>
        <end position="79"/>
    </location>
</feature>
<evidence type="ECO:0008006" key="4">
    <source>
        <dbReference type="Google" id="ProtNLM"/>
    </source>
</evidence>
<reference evidence="2 3" key="1">
    <citation type="journal article" date="2018" name="Nat. Ecol. Evol.">
        <title>Pezizomycetes genomes reveal the molecular basis of ectomycorrhizal truffle lifestyle.</title>
        <authorList>
            <person name="Murat C."/>
            <person name="Payen T."/>
            <person name="Noel B."/>
            <person name="Kuo A."/>
            <person name="Morin E."/>
            <person name="Chen J."/>
            <person name="Kohler A."/>
            <person name="Krizsan K."/>
            <person name="Balestrini R."/>
            <person name="Da Silva C."/>
            <person name="Montanini B."/>
            <person name="Hainaut M."/>
            <person name="Levati E."/>
            <person name="Barry K.W."/>
            <person name="Belfiori B."/>
            <person name="Cichocki N."/>
            <person name="Clum A."/>
            <person name="Dockter R.B."/>
            <person name="Fauchery L."/>
            <person name="Guy J."/>
            <person name="Iotti M."/>
            <person name="Le Tacon F."/>
            <person name="Lindquist E.A."/>
            <person name="Lipzen A."/>
            <person name="Malagnac F."/>
            <person name="Mello A."/>
            <person name="Molinier V."/>
            <person name="Miyauchi S."/>
            <person name="Poulain J."/>
            <person name="Riccioni C."/>
            <person name="Rubini A."/>
            <person name="Sitrit Y."/>
            <person name="Splivallo R."/>
            <person name="Traeger S."/>
            <person name="Wang M."/>
            <person name="Zifcakova L."/>
            <person name="Wipf D."/>
            <person name="Zambonelli A."/>
            <person name="Paolocci F."/>
            <person name="Nowrousian M."/>
            <person name="Ottonello S."/>
            <person name="Baldrian P."/>
            <person name="Spatafora J.W."/>
            <person name="Henrissat B."/>
            <person name="Nagy L.G."/>
            <person name="Aury J.M."/>
            <person name="Wincker P."/>
            <person name="Grigoriev I.V."/>
            <person name="Bonfante P."/>
            <person name="Martin F.M."/>
        </authorList>
    </citation>
    <scope>NUCLEOTIDE SEQUENCE [LARGE SCALE GENOMIC DNA]</scope>
    <source>
        <strain evidence="2 3">120613-1</strain>
    </source>
</reference>
<dbReference type="OrthoDB" id="20872at2759"/>
<dbReference type="AlphaFoldDB" id="A0A3N4J3N6"/>
<sequence>MPENDRQTPLSRAASNGHDIAVKLLKGRVTANPDTPENENPALLRQAAVQVSPEAVKTQQTPEVVNPEEPKDDGPKPPALAVKKGYHRVMEILSPQKSNLPPPAWSKPRQ</sequence>